<dbReference type="GeneID" id="54555931"/>
<keyword evidence="3" id="KW-1185">Reference proteome</keyword>
<name>A0A6A6JDY2_WESOR</name>
<gene>
    <name evidence="2" type="ORF">EI97DRAFT_502620</name>
</gene>
<feature type="compositionally biased region" description="Basic and acidic residues" evidence="1">
    <location>
        <begin position="100"/>
        <end position="111"/>
    </location>
</feature>
<reference evidence="2" key="1">
    <citation type="journal article" date="2020" name="Stud. Mycol.">
        <title>101 Dothideomycetes genomes: a test case for predicting lifestyles and emergence of pathogens.</title>
        <authorList>
            <person name="Haridas S."/>
            <person name="Albert R."/>
            <person name="Binder M."/>
            <person name="Bloem J."/>
            <person name="Labutti K."/>
            <person name="Salamov A."/>
            <person name="Andreopoulos B."/>
            <person name="Baker S."/>
            <person name="Barry K."/>
            <person name="Bills G."/>
            <person name="Bluhm B."/>
            <person name="Cannon C."/>
            <person name="Castanera R."/>
            <person name="Culley D."/>
            <person name="Daum C."/>
            <person name="Ezra D."/>
            <person name="Gonzalez J."/>
            <person name="Henrissat B."/>
            <person name="Kuo A."/>
            <person name="Liang C."/>
            <person name="Lipzen A."/>
            <person name="Lutzoni F."/>
            <person name="Magnuson J."/>
            <person name="Mondo S."/>
            <person name="Nolan M."/>
            <person name="Ohm R."/>
            <person name="Pangilinan J."/>
            <person name="Park H.-J."/>
            <person name="Ramirez L."/>
            <person name="Alfaro M."/>
            <person name="Sun H."/>
            <person name="Tritt A."/>
            <person name="Yoshinaga Y."/>
            <person name="Zwiers L.-H."/>
            <person name="Turgeon B."/>
            <person name="Goodwin S."/>
            <person name="Spatafora J."/>
            <person name="Crous P."/>
            <person name="Grigoriev I."/>
        </authorList>
    </citation>
    <scope>NUCLEOTIDE SEQUENCE</scope>
    <source>
        <strain evidence="2">CBS 379.55</strain>
    </source>
</reference>
<evidence type="ECO:0000313" key="2">
    <source>
        <dbReference type="EMBL" id="KAF2274497.1"/>
    </source>
</evidence>
<dbReference type="Proteomes" id="UP000800097">
    <property type="component" value="Unassembled WGS sequence"/>
</dbReference>
<evidence type="ECO:0000313" key="3">
    <source>
        <dbReference type="Proteomes" id="UP000800097"/>
    </source>
</evidence>
<accession>A0A6A6JDY2</accession>
<dbReference type="AlphaFoldDB" id="A0A6A6JDY2"/>
<dbReference type="RefSeq" id="XP_033652036.1">
    <property type="nucleotide sequence ID" value="XM_033802756.1"/>
</dbReference>
<feature type="region of interest" description="Disordered" evidence="1">
    <location>
        <begin position="98"/>
        <end position="118"/>
    </location>
</feature>
<evidence type="ECO:0000256" key="1">
    <source>
        <dbReference type="SAM" id="MobiDB-lite"/>
    </source>
</evidence>
<protein>
    <submittedName>
        <fullName evidence="2">Uncharacterized protein</fullName>
    </submittedName>
</protein>
<organism evidence="2 3">
    <name type="scientific">Westerdykella ornata</name>
    <dbReference type="NCBI Taxonomy" id="318751"/>
    <lineage>
        <taxon>Eukaryota</taxon>
        <taxon>Fungi</taxon>
        <taxon>Dikarya</taxon>
        <taxon>Ascomycota</taxon>
        <taxon>Pezizomycotina</taxon>
        <taxon>Dothideomycetes</taxon>
        <taxon>Pleosporomycetidae</taxon>
        <taxon>Pleosporales</taxon>
        <taxon>Sporormiaceae</taxon>
        <taxon>Westerdykella</taxon>
    </lineage>
</organism>
<sequence>MPLRGSLANAAVKGGGSTRKPQAMKDDNTKPLVQYRQPKLTAFLFNGAHKSSHEEGDASYLELPNRRLTRTTPKEIKQEPVELATSATEAATMCIASGSRQDHRGDTEMHSTRRATAVQPSVSKASQKCYNCSAARYSQCEDAGTFTGKCKRCFNINVTCERPEQPWVRANFTGEMMEAINKELSNVIPAQKSSAPSQSQLEILVRLSKQFGMSPISIRYKMDSLAGSQYAIEGQSGVVPSFFPPPEQWPYLDQDHLTCVQRLRDGTIDVQEAKSRHRFDALVVVWRTSTRCPNEYTRVYDGLEFPGGREGLEMNARRCVQHFFDDYGLEQLPPEDVFVYTLARLLDPISSSGQRDRGQVAYQSHAKS</sequence>
<dbReference type="EMBL" id="ML986502">
    <property type="protein sequence ID" value="KAF2274497.1"/>
    <property type="molecule type" value="Genomic_DNA"/>
</dbReference>
<feature type="region of interest" description="Disordered" evidence="1">
    <location>
        <begin position="1"/>
        <end position="30"/>
    </location>
</feature>
<proteinExistence type="predicted"/>